<keyword evidence="5 6" id="KW-0472">Membrane</keyword>
<feature type="transmembrane region" description="Helical" evidence="6">
    <location>
        <begin position="100"/>
        <end position="122"/>
    </location>
</feature>
<keyword evidence="3 6" id="KW-0812">Transmembrane</keyword>
<dbReference type="STRING" id="1912795.BK816_02615"/>
<dbReference type="PANTHER" id="PTHR35007">
    <property type="entry name" value="INTEGRAL MEMBRANE PROTEIN-RELATED"/>
    <property type="match status" value="1"/>
</dbReference>
<dbReference type="RefSeq" id="WP_071163794.1">
    <property type="nucleotide sequence ID" value="NZ_CP017812.1"/>
</dbReference>
<dbReference type="KEGG" id="avu:BK816_02615"/>
<dbReference type="GO" id="GO:0005886">
    <property type="term" value="C:plasma membrane"/>
    <property type="evidence" value="ECO:0007669"/>
    <property type="project" value="UniProtKB-SubCell"/>
</dbReference>
<feature type="transmembrane region" description="Helical" evidence="6">
    <location>
        <begin position="275"/>
        <end position="295"/>
    </location>
</feature>
<protein>
    <recommendedName>
        <fullName evidence="7">Type II secretion system protein GspF domain-containing protein</fullName>
    </recommendedName>
</protein>
<gene>
    <name evidence="8" type="ORF">BK816_02615</name>
</gene>
<dbReference type="EMBL" id="CP017812">
    <property type="protein sequence ID" value="AOZ72328.1"/>
    <property type="molecule type" value="Genomic_DNA"/>
</dbReference>
<keyword evidence="2" id="KW-1003">Cell membrane</keyword>
<keyword evidence="4 6" id="KW-1133">Transmembrane helix</keyword>
<dbReference type="OrthoDB" id="5185234at2"/>
<evidence type="ECO:0000256" key="2">
    <source>
        <dbReference type="ARBA" id="ARBA00022475"/>
    </source>
</evidence>
<evidence type="ECO:0000256" key="5">
    <source>
        <dbReference type="ARBA" id="ARBA00023136"/>
    </source>
</evidence>
<feature type="transmembrane region" description="Helical" evidence="6">
    <location>
        <begin position="6"/>
        <end position="26"/>
    </location>
</feature>
<evidence type="ECO:0000256" key="4">
    <source>
        <dbReference type="ARBA" id="ARBA00022989"/>
    </source>
</evidence>
<evidence type="ECO:0000256" key="1">
    <source>
        <dbReference type="ARBA" id="ARBA00004651"/>
    </source>
</evidence>
<comment type="subcellular location">
    <subcellularLocation>
        <location evidence="1">Cell membrane</location>
        <topology evidence="1">Multi-pass membrane protein</topology>
    </subcellularLocation>
</comment>
<evidence type="ECO:0000259" key="7">
    <source>
        <dbReference type="Pfam" id="PF00482"/>
    </source>
</evidence>
<dbReference type="Pfam" id="PF00482">
    <property type="entry name" value="T2SSF"/>
    <property type="match status" value="1"/>
</dbReference>
<keyword evidence="9" id="KW-1185">Reference proteome</keyword>
<evidence type="ECO:0000256" key="3">
    <source>
        <dbReference type="ARBA" id="ARBA00022692"/>
    </source>
</evidence>
<sequence>MNQTMILGVLLGACLSSGILVIWSAARRNQPSLNTRLIPYLSDQLVENPRLVAPSFRQKLLAPIWHFLDLLLHKLGSTNHSVKSRLSQAGWHWQLRSFRYLQVGSAIAGLALSSLLIFLLLVVRSVSIPITILIMLFGTFFGVIMPDQLLSARAKKRQAQINLSVPDAAELIALTVAAGEGIVSAMGRVCEMTVGPLGQELKLTVNRILAGGRIEAELRNLGSRNSAPALLRLCDSLVIALDRGTPLAQVLRSQAMDSREQARRELIEAGGRREIAMLVPVVFLILPITVLFALYPGLIALKIGF</sequence>
<feature type="domain" description="Type II secretion system protein GspF" evidence="7">
    <location>
        <begin position="169"/>
        <end position="293"/>
    </location>
</feature>
<evidence type="ECO:0000313" key="8">
    <source>
        <dbReference type="EMBL" id="AOZ72328.1"/>
    </source>
</evidence>
<dbReference type="InterPro" id="IPR018076">
    <property type="entry name" value="T2SS_GspF_dom"/>
</dbReference>
<evidence type="ECO:0000256" key="6">
    <source>
        <dbReference type="SAM" id="Phobius"/>
    </source>
</evidence>
<accession>A0A1D9MJE2</accession>
<reference evidence="8 9" key="1">
    <citation type="submission" date="2016-10" db="EMBL/GenBank/DDBJ databases">
        <title>Actinomyces aegypiusis sp. nov., isolated from the Aegypius monachus in Qinghai Tibet Plateau China.</title>
        <authorList>
            <person name="Wang Y."/>
        </authorList>
    </citation>
    <scope>NUCLEOTIDE SEQUENCE [LARGE SCALE GENOMIC DNA]</scope>
    <source>
        <strain evidence="8 9">VUL4_3</strain>
    </source>
</reference>
<dbReference type="AlphaFoldDB" id="A0A1D9MJE2"/>
<dbReference type="PANTHER" id="PTHR35007:SF2">
    <property type="entry name" value="PILUS ASSEMBLE PROTEIN"/>
    <property type="match status" value="1"/>
</dbReference>
<organism evidence="8 9">
    <name type="scientific">Boudabousia tangfeifanii</name>
    <dbReference type="NCBI Taxonomy" id="1912795"/>
    <lineage>
        <taxon>Bacteria</taxon>
        <taxon>Bacillati</taxon>
        <taxon>Actinomycetota</taxon>
        <taxon>Actinomycetes</taxon>
        <taxon>Actinomycetales</taxon>
        <taxon>Actinomycetaceae</taxon>
        <taxon>Boudabousia</taxon>
    </lineage>
</organism>
<evidence type="ECO:0000313" key="9">
    <source>
        <dbReference type="Proteomes" id="UP000176288"/>
    </source>
</evidence>
<feature type="transmembrane region" description="Helical" evidence="6">
    <location>
        <begin position="128"/>
        <end position="150"/>
    </location>
</feature>
<dbReference type="Proteomes" id="UP000176288">
    <property type="component" value="Chromosome"/>
</dbReference>
<proteinExistence type="predicted"/>
<name>A0A1D9MJE2_9ACTO</name>